<proteinExistence type="predicted"/>
<feature type="domain" description="Serine aminopeptidase S33" evidence="1">
    <location>
        <begin position="88"/>
        <end position="185"/>
    </location>
</feature>
<dbReference type="Gene3D" id="3.40.50.1820">
    <property type="entry name" value="alpha/beta hydrolase"/>
    <property type="match status" value="1"/>
</dbReference>
<evidence type="ECO:0000313" key="2">
    <source>
        <dbReference type="EMBL" id="MBO8443878.1"/>
    </source>
</evidence>
<organism evidence="2 3">
    <name type="scientific">Candidatus Aphodenecus pullistercoris</name>
    <dbReference type="NCBI Taxonomy" id="2840669"/>
    <lineage>
        <taxon>Bacteria</taxon>
        <taxon>Pseudomonadati</taxon>
        <taxon>Spirochaetota</taxon>
        <taxon>Spirochaetia</taxon>
        <taxon>Spirochaetales</taxon>
        <taxon>Candidatus Aphodenecus</taxon>
    </lineage>
</organism>
<dbReference type="AlphaFoldDB" id="A0A9D9EA63"/>
<dbReference type="InterPro" id="IPR052920">
    <property type="entry name" value="DNA-binding_regulatory"/>
</dbReference>
<accession>A0A9D9EA63</accession>
<evidence type="ECO:0000313" key="3">
    <source>
        <dbReference type="Proteomes" id="UP000823633"/>
    </source>
</evidence>
<name>A0A9D9EA63_9SPIR</name>
<protein>
    <submittedName>
        <fullName evidence="2">Alpha/beta hydrolase</fullName>
    </submittedName>
</protein>
<dbReference type="Proteomes" id="UP000823633">
    <property type="component" value="Unassembled WGS sequence"/>
</dbReference>
<comment type="caution">
    <text evidence="2">The sequence shown here is derived from an EMBL/GenBank/DDBJ whole genome shotgun (WGS) entry which is preliminary data.</text>
</comment>
<dbReference type="SUPFAM" id="SSF53474">
    <property type="entry name" value="alpha/beta-Hydrolases"/>
    <property type="match status" value="1"/>
</dbReference>
<evidence type="ECO:0000259" key="1">
    <source>
        <dbReference type="Pfam" id="PF12146"/>
    </source>
</evidence>
<dbReference type="PANTHER" id="PTHR43358:SF4">
    <property type="entry name" value="ALPHA_BETA HYDROLASE FOLD-1 DOMAIN-CONTAINING PROTEIN"/>
    <property type="match status" value="1"/>
</dbReference>
<sequence>MTTALIIIAVLVAIACIISEAFLHFALSPGVKNTNEEEDPVFMSPENQEERRRASAFLESECCELEIVARDGARLHASLFSNPSSHDWLVTVHGYKADRLCNGALYMHEAQRGVNCLIVSVRGHGKSTGKWLSMGLWESGDIELWCRHILTLDKDARIFLHGVSMGGATVMMAAGRNIPHVVGVIEDCGYSSLYEEFSCQLKAMFHLPTHPILDLVSLWCRLRLGFSFHDVEPARELGKTKIPMLFIHGDKDSFVPTRMVRQCVEAHKGLHEVWLPEDVSHAASLILCKEEYLDRVDAFMASYLQS</sequence>
<dbReference type="Pfam" id="PF12146">
    <property type="entry name" value="Hydrolase_4"/>
    <property type="match status" value="1"/>
</dbReference>
<reference evidence="2" key="1">
    <citation type="submission" date="2020-10" db="EMBL/GenBank/DDBJ databases">
        <authorList>
            <person name="Gilroy R."/>
        </authorList>
    </citation>
    <scope>NUCLEOTIDE SEQUENCE</scope>
    <source>
        <strain evidence="2">11167</strain>
    </source>
</reference>
<dbReference type="InterPro" id="IPR022742">
    <property type="entry name" value="Hydrolase_4"/>
</dbReference>
<gene>
    <name evidence="2" type="ORF">IAC42_09020</name>
</gene>
<dbReference type="GO" id="GO:0016787">
    <property type="term" value="F:hydrolase activity"/>
    <property type="evidence" value="ECO:0007669"/>
    <property type="project" value="UniProtKB-KW"/>
</dbReference>
<dbReference type="EMBL" id="JADIMU010000062">
    <property type="protein sequence ID" value="MBO8443878.1"/>
    <property type="molecule type" value="Genomic_DNA"/>
</dbReference>
<reference evidence="2" key="2">
    <citation type="journal article" date="2021" name="PeerJ">
        <title>Extensive microbial diversity within the chicken gut microbiome revealed by metagenomics and culture.</title>
        <authorList>
            <person name="Gilroy R."/>
            <person name="Ravi A."/>
            <person name="Getino M."/>
            <person name="Pursley I."/>
            <person name="Horton D.L."/>
            <person name="Alikhan N.F."/>
            <person name="Baker D."/>
            <person name="Gharbi K."/>
            <person name="Hall N."/>
            <person name="Watson M."/>
            <person name="Adriaenssens E.M."/>
            <person name="Foster-Nyarko E."/>
            <person name="Jarju S."/>
            <person name="Secka A."/>
            <person name="Antonio M."/>
            <person name="Oren A."/>
            <person name="Chaudhuri R.R."/>
            <person name="La Ragione R."/>
            <person name="Hildebrand F."/>
            <person name="Pallen M.J."/>
        </authorList>
    </citation>
    <scope>NUCLEOTIDE SEQUENCE</scope>
    <source>
        <strain evidence="2">11167</strain>
    </source>
</reference>
<dbReference type="PANTHER" id="PTHR43358">
    <property type="entry name" value="ALPHA/BETA-HYDROLASE"/>
    <property type="match status" value="1"/>
</dbReference>
<keyword evidence="2" id="KW-0378">Hydrolase</keyword>
<dbReference type="InterPro" id="IPR029058">
    <property type="entry name" value="AB_hydrolase_fold"/>
</dbReference>